<keyword evidence="3" id="KW-0520">NAD</keyword>
<dbReference type="Proteomes" id="UP000288805">
    <property type="component" value="Unassembled WGS sequence"/>
</dbReference>
<evidence type="ECO:0000313" key="6">
    <source>
        <dbReference type="EMBL" id="RVW41480.1"/>
    </source>
</evidence>
<dbReference type="PANTHER" id="PTHR32009">
    <property type="entry name" value="TMV RESISTANCE PROTEIN N-LIKE"/>
    <property type="match status" value="1"/>
</dbReference>
<gene>
    <name evidence="7" type="primary">N_222</name>
    <name evidence="6" type="synonym">N_86</name>
    <name evidence="7" type="ORF">CK203_036116</name>
    <name evidence="6" type="ORF">CK203_112695</name>
</gene>
<protein>
    <recommendedName>
        <fullName evidence="1">ADP-ribosyl cyclase/cyclic ADP-ribose hydrolase</fullName>
        <ecNumber evidence="1">3.2.2.6</ecNumber>
    </recommendedName>
</protein>
<organism evidence="7 8">
    <name type="scientific">Vitis vinifera</name>
    <name type="common">Grape</name>
    <dbReference type="NCBI Taxonomy" id="29760"/>
    <lineage>
        <taxon>Eukaryota</taxon>
        <taxon>Viridiplantae</taxon>
        <taxon>Streptophyta</taxon>
        <taxon>Embryophyta</taxon>
        <taxon>Tracheophyta</taxon>
        <taxon>Spermatophyta</taxon>
        <taxon>Magnoliopsida</taxon>
        <taxon>eudicotyledons</taxon>
        <taxon>Gunneridae</taxon>
        <taxon>Pentapetalae</taxon>
        <taxon>rosids</taxon>
        <taxon>Vitales</taxon>
        <taxon>Vitaceae</taxon>
        <taxon>Viteae</taxon>
        <taxon>Vitis</taxon>
    </lineage>
</organism>
<dbReference type="EC" id="3.2.2.6" evidence="1"/>
<dbReference type="GO" id="GO:0061809">
    <property type="term" value="F:NAD+ nucleosidase activity, cyclic ADP-ribose generating"/>
    <property type="evidence" value="ECO:0007669"/>
    <property type="project" value="UniProtKB-EC"/>
</dbReference>
<accession>A0A438IWT9</accession>
<reference evidence="7 8" key="1">
    <citation type="journal article" date="2018" name="PLoS Genet.">
        <title>Population sequencing reveals clonal diversity and ancestral inbreeding in the grapevine cultivar Chardonnay.</title>
        <authorList>
            <person name="Roach M.J."/>
            <person name="Johnson D.L."/>
            <person name="Bohlmann J."/>
            <person name="van Vuuren H.J."/>
            <person name="Jones S.J."/>
            <person name="Pretorius I.S."/>
            <person name="Schmidt S.A."/>
            <person name="Borneman A.R."/>
        </authorList>
    </citation>
    <scope>NUCLEOTIDE SEQUENCE [LARGE SCALE GENOMIC DNA]</scope>
    <source>
        <strain evidence="8">cv. Chardonnay</strain>
        <strain evidence="7">I10V1</strain>
        <tissue evidence="7">Leaf</tissue>
    </source>
</reference>
<dbReference type="InterPro" id="IPR000157">
    <property type="entry name" value="TIR_dom"/>
</dbReference>
<evidence type="ECO:0000256" key="3">
    <source>
        <dbReference type="ARBA" id="ARBA00023027"/>
    </source>
</evidence>
<dbReference type="AlphaFoldDB" id="A0A438IWT9"/>
<keyword evidence="2" id="KW-0378">Hydrolase</keyword>
<evidence type="ECO:0000259" key="5">
    <source>
        <dbReference type="PROSITE" id="PS50104"/>
    </source>
</evidence>
<dbReference type="EMBL" id="QGNW01001435">
    <property type="protein sequence ID" value="RVW41480.1"/>
    <property type="molecule type" value="Genomic_DNA"/>
</dbReference>
<evidence type="ECO:0000256" key="2">
    <source>
        <dbReference type="ARBA" id="ARBA00022801"/>
    </source>
</evidence>
<proteinExistence type="predicted"/>
<dbReference type="PANTHER" id="PTHR32009:SF39">
    <property type="entry name" value="TIR DOMAIN-CONTAINING PROTEIN"/>
    <property type="match status" value="1"/>
</dbReference>
<dbReference type="Gene3D" id="3.40.50.10140">
    <property type="entry name" value="Toll/interleukin-1 receptor homology (TIR) domain"/>
    <property type="match status" value="1"/>
</dbReference>
<feature type="domain" description="TIR" evidence="5">
    <location>
        <begin position="12"/>
        <end position="167"/>
    </location>
</feature>
<evidence type="ECO:0000256" key="1">
    <source>
        <dbReference type="ARBA" id="ARBA00011982"/>
    </source>
</evidence>
<name>A0A438IWT9_VITVI</name>
<evidence type="ECO:0000256" key="4">
    <source>
        <dbReference type="ARBA" id="ARBA00047304"/>
    </source>
</evidence>
<dbReference type="EMBL" id="QGNW01000077">
    <property type="protein sequence ID" value="RVX01188.1"/>
    <property type="molecule type" value="Genomic_DNA"/>
</dbReference>
<comment type="caution">
    <text evidence="7">The sequence shown here is derived from an EMBL/GenBank/DDBJ whole genome shotgun (WGS) entry which is preliminary data.</text>
</comment>
<dbReference type="SUPFAM" id="SSF52200">
    <property type="entry name" value="Toll/Interleukin receptor TIR domain"/>
    <property type="match status" value="1"/>
</dbReference>
<dbReference type="Pfam" id="PF01582">
    <property type="entry name" value="TIR"/>
    <property type="match status" value="1"/>
</dbReference>
<sequence>MVTFFTPTTSTALHDLTASPQLNLTCPLLNLHCYYYSSLASRSLLATTTRDDEELPRGEEIAAELLKAIEESRICLIILSENYARSRWCSEELTKIMDCREQMGKLVLPIFCHVEPLHVRGQIQSFGEALADHERNVGHEEGRRKIEKWRAALTMVAGITGWWLKNR</sequence>
<dbReference type="SMART" id="SM00255">
    <property type="entry name" value="TIR"/>
    <property type="match status" value="1"/>
</dbReference>
<evidence type="ECO:0000313" key="8">
    <source>
        <dbReference type="Proteomes" id="UP000288805"/>
    </source>
</evidence>
<evidence type="ECO:0000313" key="7">
    <source>
        <dbReference type="EMBL" id="RVX01188.1"/>
    </source>
</evidence>
<dbReference type="PROSITE" id="PS50104">
    <property type="entry name" value="TIR"/>
    <property type="match status" value="1"/>
</dbReference>
<comment type="catalytic activity">
    <reaction evidence="4">
        <text>NAD(+) + H2O = ADP-D-ribose + nicotinamide + H(+)</text>
        <dbReference type="Rhea" id="RHEA:16301"/>
        <dbReference type="ChEBI" id="CHEBI:15377"/>
        <dbReference type="ChEBI" id="CHEBI:15378"/>
        <dbReference type="ChEBI" id="CHEBI:17154"/>
        <dbReference type="ChEBI" id="CHEBI:57540"/>
        <dbReference type="ChEBI" id="CHEBI:57967"/>
        <dbReference type="EC" id="3.2.2.6"/>
    </reaction>
    <physiologicalReaction direction="left-to-right" evidence="4">
        <dbReference type="Rhea" id="RHEA:16302"/>
    </physiologicalReaction>
</comment>
<dbReference type="InterPro" id="IPR035897">
    <property type="entry name" value="Toll_tir_struct_dom_sf"/>
</dbReference>
<dbReference type="GO" id="GO:0007165">
    <property type="term" value="P:signal transduction"/>
    <property type="evidence" value="ECO:0007669"/>
    <property type="project" value="InterPro"/>
</dbReference>